<gene>
    <name evidence="2" type="ORF">WH159_00055</name>
    <name evidence="3" type="ORF">WH159_16140</name>
</gene>
<dbReference type="EMBL" id="JBBGZA010000001">
    <property type="protein sequence ID" value="MEJ5096059.1"/>
    <property type="molecule type" value="Genomic_DNA"/>
</dbReference>
<reference evidence="2 4" key="1">
    <citation type="submission" date="2023-12" db="EMBL/GenBank/DDBJ databases">
        <title>Gut-associated functions are favored during microbiome assembly across C. elegans life.</title>
        <authorList>
            <person name="Zimmermann J."/>
        </authorList>
    </citation>
    <scope>NUCLEOTIDE SEQUENCE [LARGE SCALE GENOMIC DNA]</scope>
    <source>
        <strain evidence="2 4">JUb134</strain>
    </source>
</reference>
<feature type="region of interest" description="Disordered" evidence="1">
    <location>
        <begin position="24"/>
        <end position="91"/>
    </location>
</feature>
<comment type="caution">
    <text evidence="2">The sequence shown here is derived from an EMBL/GenBank/DDBJ whole genome shotgun (WGS) entry which is preliminary data.</text>
</comment>
<feature type="compositionally biased region" description="Low complexity" evidence="1">
    <location>
        <begin position="33"/>
        <end position="64"/>
    </location>
</feature>
<evidence type="ECO:0000256" key="1">
    <source>
        <dbReference type="SAM" id="MobiDB-lite"/>
    </source>
</evidence>
<evidence type="ECO:0000313" key="2">
    <source>
        <dbReference type="EMBL" id="MEJ5092951.1"/>
    </source>
</evidence>
<keyword evidence="4" id="KW-1185">Reference proteome</keyword>
<sequence>MWILLAAGLVAALAALLFWRRRKPEETSDEVAEVTADPAPVAPPRVMAAPEPAAPVEPATPAQPRFLTRAVPGPVPAPAPAAPVQASEPEGPSFLTRPMPEPEGLVVSTAFRTPPVLPAPAPAPATERAPLDFTFLPMAMGTDGNNAVIRFELGAGNSTDMAVPELRFAAGLFGASPQQDAEIERFFAEMPLHAQLQPFPVEAGEARKVEATVSLPLDNLPVLSAGDRRFFVPVMAIDARYRWADGREARTRVAFVVGRQIQGSDKLAPVFLDRGDRMVDRLEARLHGEVRRD</sequence>
<accession>A0ABU8PZM3</accession>
<organism evidence="2 4">
    <name type="scientific">Sphingomonas molluscorum</name>
    <dbReference type="NCBI Taxonomy" id="418184"/>
    <lineage>
        <taxon>Bacteria</taxon>
        <taxon>Pseudomonadati</taxon>
        <taxon>Pseudomonadota</taxon>
        <taxon>Alphaproteobacteria</taxon>
        <taxon>Sphingomonadales</taxon>
        <taxon>Sphingomonadaceae</taxon>
        <taxon>Sphingomonas</taxon>
    </lineage>
</organism>
<evidence type="ECO:0000313" key="3">
    <source>
        <dbReference type="EMBL" id="MEJ5096059.1"/>
    </source>
</evidence>
<proteinExistence type="predicted"/>
<dbReference type="Proteomes" id="UP001380365">
    <property type="component" value="Unassembled WGS sequence"/>
</dbReference>
<name>A0ABU8PZM3_9SPHN</name>
<dbReference type="RefSeq" id="WP_132883478.1">
    <property type="nucleotide sequence ID" value="NZ_JBBGZA010000001.1"/>
</dbReference>
<protein>
    <submittedName>
        <fullName evidence="2">Uncharacterized protein</fullName>
    </submittedName>
</protein>
<dbReference type="EMBL" id="JBBGZA010000001">
    <property type="protein sequence ID" value="MEJ5092951.1"/>
    <property type="molecule type" value="Genomic_DNA"/>
</dbReference>
<evidence type="ECO:0000313" key="4">
    <source>
        <dbReference type="Proteomes" id="UP001380365"/>
    </source>
</evidence>